<keyword evidence="1" id="KW-0175">Coiled coil</keyword>
<protein>
    <submittedName>
        <fullName evidence="3">Uncharacterized protein</fullName>
    </submittedName>
</protein>
<organism evidence="3 4">
    <name type="scientific">Streptomyces marincola</name>
    <dbReference type="NCBI Taxonomy" id="2878388"/>
    <lineage>
        <taxon>Bacteria</taxon>
        <taxon>Bacillati</taxon>
        <taxon>Actinomycetota</taxon>
        <taxon>Actinomycetes</taxon>
        <taxon>Kitasatosporales</taxon>
        <taxon>Streptomycetaceae</taxon>
        <taxon>Streptomyces</taxon>
    </lineage>
</organism>
<dbReference type="AlphaFoldDB" id="A0A1W7CRT8"/>
<evidence type="ECO:0000256" key="1">
    <source>
        <dbReference type="SAM" id="Coils"/>
    </source>
</evidence>
<evidence type="ECO:0000256" key="2">
    <source>
        <dbReference type="SAM" id="MobiDB-lite"/>
    </source>
</evidence>
<reference evidence="3 4" key="1">
    <citation type="submission" date="2017-05" db="EMBL/GenBank/DDBJ databases">
        <title>Complete genome sequence of Streptomyces sp. SCSIO 03032 revealed the diverse biosynthetic pathways for its bioactive secondary metabolites.</title>
        <authorList>
            <person name="Ma L."/>
            <person name="Zhu Y."/>
            <person name="Zhang W."/>
            <person name="Zhang G."/>
            <person name="Tian X."/>
            <person name="Zhang S."/>
            <person name="Zhang C."/>
        </authorList>
    </citation>
    <scope>NUCLEOTIDE SEQUENCE [LARGE SCALE GENOMIC DNA]</scope>
    <source>
        <strain evidence="3 4">SCSIO 03032</strain>
    </source>
</reference>
<dbReference type="KEGG" id="smao:CAG99_00400"/>
<proteinExistence type="predicted"/>
<name>A0A1W7CRT8_9ACTN</name>
<accession>A0A1W7CRT8</accession>
<keyword evidence="4" id="KW-1185">Reference proteome</keyword>
<feature type="coiled-coil region" evidence="1">
    <location>
        <begin position="15"/>
        <end position="70"/>
    </location>
</feature>
<sequence>MFVRATTYRAVLAQLAEAQAQAGDLAGEMARARDEGAGAEERAVAVAAELAQVREELAQARAEADRVEGALLLEAEDRVALRMLLRTARRQARADRVHVLFHRDEVHSLHATVEAAEAAAEAEGAPRSGWTSHRPGAAPPPADQVAWRIQPMTVGGVQ</sequence>
<evidence type="ECO:0000313" key="4">
    <source>
        <dbReference type="Proteomes" id="UP000194218"/>
    </source>
</evidence>
<dbReference type="EMBL" id="CP021121">
    <property type="protein sequence ID" value="ARQ67503.1"/>
    <property type="molecule type" value="Genomic_DNA"/>
</dbReference>
<gene>
    <name evidence="3" type="ORF">CAG99_00400</name>
</gene>
<evidence type="ECO:0000313" key="3">
    <source>
        <dbReference type="EMBL" id="ARQ67503.1"/>
    </source>
</evidence>
<feature type="region of interest" description="Disordered" evidence="2">
    <location>
        <begin position="117"/>
        <end position="145"/>
    </location>
</feature>
<dbReference type="Proteomes" id="UP000194218">
    <property type="component" value="Chromosome"/>
</dbReference>